<dbReference type="FunFam" id="1.10.286.10:FF:000001">
    <property type="entry name" value="GTP cyclohydrolase 1"/>
    <property type="match status" value="1"/>
</dbReference>
<comment type="pathway">
    <text evidence="2">Cofactor biosynthesis; 7,8-dihydroneopterin triphosphate biosynthesis; 7,8-dihydroneopterin triphosphate from GTP: step 1/1.</text>
</comment>
<sequence length="185" mass="20728">MDNKKIEVAVKMILEAIGEDPDRDGLKETPKRVASMYAEMFKGMQQDPADYLRTSFADKHDEMILLRNIPLHSVCEHHLMPFIGNAHVAYIPDEGGIVGLSKFARVVETLSRRPQIQERLTTQIAEVINESLKPKGVFVIIEAEHLCMSLRGGQKPGVQTITSAVHGIFRKKEATRAEALALIKR</sequence>
<dbReference type="InterPro" id="IPR018234">
    <property type="entry name" value="GTP_CycHdrlase_I_CS"/>
</dbReference>
<dbReference type="NCBIfam" id="NF006826">
    <property type="entry name" value="PRK09347.1-3"/>
    <property type="match status" value="1"/>
</dbReference>
<dbReference type="PROSITE" id="PS00859">
    <property type="entry name" value="GTP_CYCLOHYDROL_1_1"/>
    <property type="match status" value="1"/>
</dbReference>
<dbReference type="PANTHER" id="PTHR11109">
    <property type="entry name" value="GTP CYCLOHYDROLASE I"/>
    <property type="match status" value="1"/>
</dbReference>
<evidence type="ECO:0000256" key="2">
    <source>
        <dbReference type="ARBA" id="ARBA00005080"/>
    </source>
</evidence>
<dbReference type="InterPro" id="IPR043133">
    <property type="entry name" value="GTP-CH-I_C/QueF"/>
</dbReference>
<proteinExistence type="inferred from homology"/>
<dbReference type="NCBIfam" id="TIGR00063">
    <property type="entry name" value="folE"/>
    <property type="match status" value="1"/>
</dbReference>
<dbReference type="FunFam" id="3.30.1130.10:FF:000001">
    <property type="entry name" value="GTP cyclohydrolase 1"/>
    <property type="match status" value="1"/>
</dbReference>
<dbReference type="Gene3D" id="3.30.1130.10">
    <property type="match status" value="1"/>
</dbReference>
<dbReference type="UniPathway" id="UPA00848">
    <property type="reaction ID" value="UER00151"/>
</dbReference>
<dbReference type="InterPro" id="IPR043134">
    <property type="entry name" value="GTP-CH-I_N"/>
</dbReference>
<organism evidence="7">
    <name type="scientific">marine sediment metagenome</name>
    <dbReference type="NCBI Taxonomy" id="412755"/>
    <lineage>
        <taxon>unclassified sequences</taxon>
        <taxon>metagenomes</taxon>
        <taxon>ecological metagenomes</taxon>
    </lineage>
</organism>
<dbReference type="GO" id="GO:0046654">
    <property type="term" value="P:tetrahydrofolate biosynthetic process"/>
    <property type="evidence" value="ECO:0007669"/>
    <property type="project" value="InterPro"/>
</dbReference>
<dbReference type="GO" id="GO:0005737">
    <property type="term" value="C:cytoplasm"/>
    <property type="evidence" value="ECO:0007669"/>
    <property type="project" value="TreeGrafter"/>
</dbReference>
<evidence type="ECO:0000256" key="1">
    <source>
        <dbReference type="ARBA" id="ARBA00001052"/>
    </source>
</evidence>
<dbReference type="InterPro" id="IPR020602">
    <property type="entry name" value="GTP_CycHdrlase_I_dom"/>
</dbReference>
<dbReference type="InterPro" id="IPR001474">
    <property type="entry name" value="GTP_CycHdrlase_I"/>
</dbReference>
<dbReference type="Gene3D" id="1.10.286.10">
    <property type="match status" value="1"/>
</dbReference>
<protein>
    <recommendedName>
        <fullName evidence="3">GTP cyclohydrolase I</fullName>
        <ecNumber evidence="3">3.5.4.16</ecNumber>
    </recommendedName>
</protein>
<evidence type="ECO:0000256" key="3">
    <source>
        <dbReference type="ARBA" id="ARBA00012715"/>
    </source>
</evidence>
<dbReference type="AlphaFoldDB" id="A0A0F9EMN3"/>
<dbReference type="GO" id="GO:0005525">
    <property type="term" value="F:GTP binding"/>
    <property type="evidence" value="ECO:0007669"/>
    <property type="project" value="TreeGrafter"/>
</dbReference>
<dbReference type="PANTHER" id="PTHR11109:SF7">
    <property type="entry name" value="GTP CYCLOHYDROLASE 1"/>
    <property type="match status" value="1"/>
</dbReference>
<dbReference type="EMBL" id="LAZR01034124">
    <property type="protein sequence ID" value="KKL46190.1"/>
    <property type="molecule type" value="Genomic_DNA"/>
</dbReference>
<dbReference type="PROSITE" id="PS00860">
    <property type="entry name" value="GTP_CYCLOHYDROL_1_2"/>
    <property type="match status" value="1"/>
</dbReference>
<name>A0A0F9EMN3_9ZZZZ</name>
<dbReference type="EC" id="3.5.4.16" evidence="3"/>
<comment type="caution">
    <text evidence="7">The sequence shown here is derived from an EMBL/GenBank/DDBJ whole genome shotgun (WGS) entry which is preliminary data.</text>
</comment>
<keyword evidence="5" id="KW-0378">Hydrolase</keyword>
<feature type="domain" description="GTP cyclohydrolase I" evidence="6">
    <location>
        <begin position="6"/>
        <end position="183"/>
    </location>
</feature>
<reference evidence="7" key="1">
    <citation type="journal article" date="2015" name="Nature">
        <title>Complex archaea that bridge the gap between prokaryotes and eukaryotes.</title>
        <authorList>
            <person name="Spang A."/>
            <person name="Saw J.H."/>
            <person name="Jorgensen S.L."/>
            <person name="Zaremba-Niedzwiedzka K."/>
            <person name="Martijn J."/>
            <person name="Lind A.E."/>
            <person name="van Eijk R."/>
            <person name="Schleper C."/>
            <person name="Guy L."/>
            <person name="Ettema T.J."/>
        </authorList>
    </citation>
    <scope>NUCLEOTIDE SEQUENCE</scope>
</reference>
<accession>A0A0F9EMN3</accession>
<evidence type="ECO:0000259" key="6">
    <source>
        <dbReference type="Pfam" id="PF01227"/>
    </source>
</evidence>
<dbReference type="GO" id="GO:0006730">
    <property type="term" value="P:one-carbon metabolic process"/>
    <property type="evidence" value="ECO:0007669"/>
    <property type="project" value="UniProtKB-KW"/>
</dbReference>
<dbReference type="GO" id="GO:0008270">
    <property type="term" value="F:zinc ion binding"/>
    <property type="evidence" value="ECO:0007669"/>
    <property type="project" value="TreeGrafter"/>
</dbReference>
<gene>
    <name evidence="7" type="ORF">LCGC14_2348040</name>
</gene>
<evidence type="ECO:0000256" key="4">
    <source>
        <dbReference type="ARBA" id="ARBA00022563"/>
    </source>
</evidence>
<dbReference type="SUPFAM" id="SSF55620">
    <property type="entry name" value="Tetrahydrobiopterin biosynthesis enzymes-like"/>
    <property type="match status" value="1"/>
</dbReference>
<dbReference type="HAMAP" id="MF_00223">
    <property type="entry name" value="FolE"/>
    <property type="match status" value="1"/>
</dbReference>
<keyword evidence="4" id="KW-0554">One-carbon metabolism</keyword>
<dbReference type="NCBIfam" id="NF006825">
    <property type="entry name" value="PRK09347.1-2"/>
    <property type="match status" value="1"/>
</dbReference>
<dbReference type="GO" id="GO:0006729">
    <property type="term" value="P:tetrahydrobiopterin biosynthetic process"/>
    <property type="evidence" value="ECO:0007669"/>
    <property type="project" value="TreeGrafter"/>
</dbReference>
<evidence type="ECO:0000313" key="7">
    <source>
        <dbReference type="EMBL" id="KKL46190.1"/>
    </source>
</evidence>
<dbReference type="GO" id="GO:0003934">
    <property type="term" value="F:GTP cyclohydrolase I activity"/>
    <property type="evidence" value="ECO:0007669"/>
    <property type="project" value="UniProtKB-EC"/>
</dbReference>
<comment type="catalytic activity">
    <reaction evidence="1">
        <text>GTP + H2O = 7,8-dihydroneopterin 3'-triphosphate + formate + H(+)</text>
        <dbReference type="Rhea" id="RHEA:17473"/>
        <dbReference type="ChEBI" id="CHEBI:15377"/>
        <dbReference type="ChEBI" id="CHEBI:15378"/>
        <dbReference type="ChEBI" id="CHEBI:15740"/>
        <dbReference type="ChEBI" id="CHEBI:37565"/>
        <dbReference type="ChEBI" id="CHEBI:58462"/>
        <dbReference type="EC" id="3.5.4.16"/>
    </reaction>
</comment>
<evidence type="ECO:0000256" key="5">
    <source>
        <dbReference type="ARBA" id="ARBA00022801"/>
    </source>
</evidence>
<dbReference type="Pfam" id="PF01227">
    <property type="entry name" value="GTP_cyclohydroI"/>
    <property type="match status" value="1"/>
</dbReference>